<dbReference type="eggNOG" id="COG0573">
    <property type="taxonomic scope" value="Bacteria"/>
</dbReference>
<evidence type="ECO:0000313" key="13">
    <source>
        <dbReference type="Proteomes" id="UP000003195"/>
    </source>
</evidence>
<dbReference type="InterPro" id="IPR035906">
    <property type="entry name" value="MetI-like_sf"/>
</dbReference>
<evidence type="ECO:0000256" key="1">
    <source>
        <dbReference type="ARBA" id="ARBA00004651"/>
    </source>
</evidence>
<proteinExistence type="inferred from homology"/>
<organism evidence="12 13">
    <name type="scientific">Megasphaera micronuciformis F0359</name>
    <dbReference type="NCBI Taxonomy" id="706434"/>
    <lineage>
        <taxon>Bacteria</taxon>
        <taxon>Bacillati</taxon>
        <taxon>Bacillota</taxon>
        <taxon>Negativicutes</taxon>
        <taxon>Veillonellales</taxon>
        <taxon>Veillonellaceae</taxon>
        <taxon>Megasphaera</taxon>
    </lineage>
</organism>
<gene>
    <name evidence="12" type="primary">pstC</name>
    <name evidence="12" type="ORF">HMPREF9429_01433</name>
</gene>
<name>E2ZD93_9FIRM</name>
<evidence type="ECO:0000256" key="8">
    <source>
        <dbReference type="ARBA" id="ARBA00023136"/>
    </source>
</evidence>
<dbReference type="Proteomes" id="UP000003195">
    <property type="component" value="Unassembled WGS sequence"/>
</dbReference>
<keyword evidence="6 9" id="KW-0812">Transmembrane</keyword>
<keyword evidence="8 9" id="KW-0472">Membrane</keyword>
<evidence type="ECO:0000256" key="4">
    <source>
        <dbReference type="ARBA" id="ARBA00022475"/>
    </source>
</evidence>
<comment type="caution">
    <text evidence="12">The sequence shown here is derived from an EMBL/GenBank/DDBJ whole genome shotgun (WGS) entry which is preliminary data.</text>
</comment>
<dbReference type="CDD" id="cd06261">
    <property type="entry name" value="TM_PBP2"/>
    <property type="match status" value="1"/>
</dbReference>
<feature type="transmembrane region" description="Helical" evidence="9">
    <location>
        <begin position="63"/>
        <end position="96"/>
    </location>
</feature>
<dbReference type="EMBL" id="AECS01000038">
    <property type="protein sequence ID" value="EFQ03759.1"/>
    <property type="molecule type" value="Genomic_DNA"/>
</dbReference>
<dbReference type="PANTHER" id="PTHR30425">
    <property type="entry name" value="PHOSPHATE TRANSPORT SYSTEM PERMEASE PROTEIN PST"/>
    <property type="match status" value="1"/>
</dbReference>
<dbReference type="OrthoDB" id="9785113at2"/>
<evidence type="ECO:0000256" key="10">
    <source>
        <dbReference type="RuleBase" id="RU363054"/>
    </source>
</evidence>
<comment type="similarity">
    <text evidence="2 10">Belongs to the binding-protein-dependent transport system permease family. CysTW subfamily.</text>
</comment>
<feature type="domain" description="ABC transmembrane type-1" evidence="11">
    <location>
        <begin position="67"/>
        <end position="277"/>
    </location>
</feature>
<evidence type="ECO:0000256" key="7">
    <source>
        <dbReference type="ARBA" id="ARBA00022989"/>
    </source>
</evidence>
<comment type="function">
    <text evidence="10">Part of the binding-protein-dependent transport system for phosphate; probably responsible for the translocation of the substrate across the membrane.</text>
</comment>
<accession>E2ZD93</accession>
<evidence type="ECO:0000256" key="6">
    <source>
        <dbReference type="ARBA" id="ARBA00022692"/>
    </source>
</evidence>
<feature type="transmembrane region" description="Helical" evidence="9">
    <location>
        <begin position="7"/>
        <end position="30"/>
    </location>
</feature>
<dbReference type="SUPFAM" id="SSF161098">
    <property type="entry name" value="MetI-like"/>
    <property type="match status" value="1"/>
</dbReference>
<keyword evidence="5 10" id="KW-0592">Phosphate transport</keyword>
<feature type="transmembrane region" description="Helical" evidence="9">
    <location>
        <begin position="258"/>
        <end position="277"/>
    </location>
</feature>
<evidence type="ECO:0000256" key="2">
    <source>
        <dbReference type="ARBA" id="ARBA00007069"/>
    </source>
</evidence>
<evidence type="ECO:0000313" key="12">
    <source>
        <dbReference type="EMBL" id="EFQ03759.1"/>
    </source>
</evidence>
<feature type="transmembrane region" description="Helical" evidence="9">
    <location>
        <begin position="143"/>
        <end position="163"/>
    </location>
</feature>
<dbReference type="RefSeq" id="WP_006942622.1">
    <property type="nucleotide sequence ID" value="NZ_GL538208.1"/>
</dbReference>
<dbReference type="PROSITE" id="PS50928">
    <property type="entry name" value="ABC_TM1"/>
    <property type="match status" value="1"/>
</dbReference>
<keyword evidence="13" id="KW-1185">Reference proteome</keyword>
<dbReference type="GO" id="GO:0005315">
    <property type="term" value="F:phosphate transmembrane transporter activity"/>
    <property type="evidence" value="ECO:0007669"/>
    <property type="project" value="InterPro"/>
</dbReference>
<feature type="transmembrane region" description="Helical" evidence="9">
    <location>
        <begin position="103"/>
        <end position="131"/>
    </location>
</feature>
<evidence type="ECO:0000256" key="5">
    <source>
        <dbReference type="ARBA" id="ARBA00022592"/>
    </source>
</evidence>
<feature type="transmembrane region" description="Helical" evidence="9">
    <location>
        <begin position="199"/>
        <end position="222"/>
    </location>
</feature>
<sequence length="290" mass="31590">MKKSERFIQYGVTAGAWFVIGLFVFLFFFICHEGLPVGEETDWLTFLFSQNWNPLGNPPELGIFPMICGSLYVSLLAVLLAVPVGTGCALFLSFFVSARIRDILLAFIDMLAGVPSVIFGFIGLTVVVNRIGRIFELASGESILAAALVLSVMLLPFVVSTCVESIGEVRRVYEGTSLALGADMMYFIRRIVLPYMRNAVIGAWILSFARAAGETMAVMMVMGNAVIMPEFLGKGESVPSLIALEMGSAEYGSLHYSALYAAGAVLLFLLLLSGLLLRVVRHKKRSSWGC</sequence>
<dbReference type="GO" id="GO:0006817">
    <property type="term" value="P:phosphate ion transport"/>
    <property type="evidence" value="ECO:0007669"/>
    <property type="project" value="UniProtKB-KW"/>
</dbReference>
<dbReference type="Pfam" id="PF00528">
    <property type="entry name" value="BPD_transp_1"/>
    <property type="match status" value="1"/>
</dbReference>
<reference evidence="12 13" key="1">
    <citation type="submission" date="2010-08" db="EMBL/GenBank/DDBJ databases">
        <authorList>
            <person name="Weinstock G."/>
            <person name="Sodergren E."/>
            <person name="Clifton S."/>
            <person name="Fulton L."/>
            <person name="Fulton B."/>
            <person name="Courtney L."/>
            <person name="Fronick C."/>
            <person name="Harrison M."/>
            <person name="Strong C."/>
            <person name="Farmer C."/>
            <person name="Delahaunty K."/>
            <person name="Markovic C."/>
            <person name="Hall O."/>
            <person name="Minx P."/>
            <person name="Tomlinson C."/>
            <person name="Mitreva M."/>
            <person name="Hou S."/>
            <person name="Chen J."/>
            <person name="Wollam A."/>
            <person name="Pepin K.H."/>
            <person name="Johnson M."/>
            <person name="Bhonagiri V."/>
            <person name="Zhang X."/>
            <person name="Suruliraj S."/>
            <person name="Warren W."/>
            <person name="Chinwalla A."/>
            <person name="Mardis E.R."/>
            <person name="Wilson R.K."/>
        </authorList>
    </citation>
    <scope>NUCLEOTIDE SEQUENCE [LARGE SCALE GENOMIC DNA]</scope>
    <source>
        <strain evidence="12 13">F0359</strain>
    </source>
</reference>
<dbReference type="Gene3D" id="1.10.3720.10">
    <property type="entry name" value="MetI-like"/>
    <property type="match status" value="1"/>
</dbReference>
<keyword evidence="3 9" id="KW-0813">Transport</keyword>
<dbReference type="GO" id="GO:0005886">
    <property type="term" value="C:plasma membrane"/>
    <property type="evidence" value="ECO:0007669"/>
    <property type="project" value="UniProtKB-SubCell"/>
</dbReference>
<dbReference type="PANTHER" id="PTHR30425:SF1">
    <property type="entry name" value="PHOSPHATE TRANSPORT SYSTEM PERMEASE PROTEIN PSTC"/>
    <property type="match status" value="1"/>
</dbReference>
<keyword evidence="7 9" id="KW-1133">Transmembrane helix</keyword>
<dbReference type="NCBIfam" id="TIGR02138">
    <property type="entry name" value="phosphate_pstC"/>
    <property type="match status" value="1"/>
</dbReference>
<dbReference type="InterPro" id="IPR051124">
    <property type="entry name" value="Phosphate_Transport_Permease"/>
</dbReference>
<dbReference type="InterPro" id="IPR000515">
    <property type="entry name" value="MetI-like"/>
</dbReference>
<protein>
    <recommendedName>
        <fullName evidence="10">Phosphate transport system permease protein</fullName>
    </recommendedName>
</protein>
<evidence type="ECO:0000256" key="3">
    <source>
        <dbReference type="ARBA" id="ARBA00022448"/>
    </source>
</evidence>
<evidence type="ECO:0000259" key="11">
    <source>
        <dbReference type="PROSITE" id="PS50928"/>
    </source>
</evidence>
<dbReference type="InterPro" id="IPR011864">
    <property type="entry name" value="Phosphate_PstC"/>
</dbReference>
<keyword evidence="4 10" id="KW-1003">Cell membrane</keyword>
<evidence type="ECO:0000256" key="9">
    <source>
        <dbReference type="RuleBase" id="RU363032"/>
    </source>
</evidence>
<dbReference type="AlphaFoldDB" id="E2ZD93"/>
<dbReference type="STRING" id="706434.HMPREF9429_01433"/>
<comment type="subcellular location">
    <subcellularLocation>
        <location evidence="1 9">Cell membrane</location>
        <topology evidence="1 9">Multi-pass membrane protein</topology>
    </subcellularLocation>
</comment>
<dbReference type="HOGENOM" id="CLU_033621_1_0_9"/>